<protein>
    <submittedName>
        <fullName evidence="5">Class I SAM-dependent methyltransferase</fullName>
    </submittedName>
</protein>
<comment type="caution">
    <text evidence="5">The sequence shown here is derived from an EMBL/GenBank/DDBJ whole genome shotgun (WGS) entry which is preliminary data.</text>
</comment>
<evidence type="ECO:0000256" key="3">
    <source>
        <dbReference type="SAM" id="MobiDB-lite"/>
    </source>
</evidence>
<dbReference type="Gene3D" id="3.40.50.150">
    <property type="entry name" value="Vaccinia Virus protein VP39"/>
    <property type="match status" value="1"/>
</dbReference>
<organism evidence="5">
    <name type="scientific">Streptomyces sp. SID7958</name>
    <dbReference type="NCBI Taxonomy" id="2706093"/>
    <lineage>
        <taxon>Bacteria</taxon>
        <taxon>Bacillati</taxon>
        <taxon>Actinomycetota</taxon>
        <taxon>Actinomycetes</taxon>
        <taxon>Kitasatosporales</taxon>
        <taxon>Streptomycetaceae</taxon>
        <taxon>Streptomyces</taxon>
    </lineage>
</organism>
<gene>
    <name evidence="5" type="ORF">G3I38_07680</name>
</gene>
<evidence type="ECO:0000313" key="5">
    <source>
        <dbReference type="EMBL" id="NEC79126.1"/>
    </source>
</evidence>
<dbReference type="GO" id="GO:0017000">
    <property type="term" value="P:antibiotic biosynthetic process"/>
    <property type="evidence" value="ECO:0007669"/>
    <property type="project" value="UniProtKB-ARBA"/>
</dbReference>
<dbReference type="InterPro" id="IPR029063">
    <property type="entry name" value="SAM-dependent_MTases_sf"/>
</dbReference>
<evidence type="ECO:0000259" key="4">
    <source>
        <dbReference type="Pfam" id="PF13649"/>
    </source>
</evidence>
<sequence>MSADQPEFLRATRESYDAIAAEYTDRSADELAGLPLERALLAAFAELARAAAPADATPPPVADLGSGPGHVTARLHDLGLPVFGVDLSPRMVALARRAHPRLRFHVGTMTSLDLPDATLGGIVALYSVIHVPDGHLAALFAELHRVLLPGAPVLLAFQSGDVDERAHVAERFGHAVSLDCHWRTPETVTGHLRKGGLDVTARMLRAPGPGETRPRALLLARRPPAGPDDGDGTRT</sequence>
<feature type="region of interest" description="Disordered" evidence="3">
    <location>
        <begin position="205"/>
        <end position="235"/>
    </location>
</feature>
<dbReference type="AlphaFoldDB" id="A0A6G3TY93"/>
<dbReference type="InterPro" id="IPR041698">
    <property type="entry name" value="Methyltransf_25"/>
</dbReference>
<feature type="non-terminal residue" evidence="5">
    <location>
        <position position="235"/>
    </location>
</feature>
<dbReference type="PANTHER" id="PTHR43861">
    <property type="entry name" value="TRANS-ACONITATE 2-METHYLTRANSFERASE-RELATED"/>
    <property type="match status" value="1"/>
</dbReference>
<dbReference type="RefSeq" id="WP_164333600.1">
    <property type="nucleotide sequence ID" value="NZ_JAAGMU010000426.1"/>
</dbReference>
<dbReference type="SUPFAM" id="SSF53335">
    <property type="entry name" value="S-adenosyl-L-methionine-dependent methyltransferases"/>
    <property type="match status" value="1"/>
</dbReference>
<dbReference type="CDD" id="cd02440">
    <property type="entry name" value="AdoMet_MTases"/>
    <property type="match status" value="1"/>
</dbReference>
<dbReference type="GO" id="GO:0032259">
    <property type="term" value="P:methylation"/>
    <property type="evidence" value="ECO:0007669"/>
    <property type="project" value="UniProtKB-KW"/>
</dbReference>
<feature type="domain" description="Methyltransferase" evidence="4">
    <location>
        <begin position="61"/>
        <end position="150"/>
    </location>
</feature>
<dbReference type="GO" id="GO:0008168">
    <property type="term" value="F:methyltransferase activity"/>
    <property type="evidence" value="ECO:0007669"/>
    <property type="project" value="UniProtKB-KW"/>
</dbReference>
<dbReference type="EMBL" id="JAAGMU010000426">
    <property type="protein sequence ID" value="NEC79126.1"/>
    <property type="molecule type" value="Genomic_DNA"/>
</dbReference>
<dbReference type="Pfam" id="PF13649">
    <property type="entry name" value="Methyltransf_25"/>
    <property type="match status" value="1"/>
</dbReference>
<proteinExistence type="predicted"/>
<keyword evidence="1 5" id="KW-0489">Methyltransferase</keyword>
<reference evidence="5" key="1">
    <citation type="submission" date="2020-01" db="EMBL/GenBank/DDBJ databases">
        <title>Insect and environment-associated Actinomycetes.</title>
        <authorList>
            <person name="Currrie C."/>
            <person name="Chevrette M."/>
            <person name="Carlson C."/>
            <person name="Stubbendieck R."/>
            <person name="Wendt-Pienkowski E."/>
        </authorList>
    </citation>
    <scope>NUCLEOTIDE SEQUENCE</scope>
    <source>
        <strain evidence="5">SID7958</strain>
    </source>
</reference>
<evidence type="ECO:0000256" key="2">
    <source>
        <dbReference type="ARBA" id="ARBA00022679"/>
    </source>
</evidence>
<name>A0A6G3TY93_9ACTN</name>
<accession>A0A6G3TY93</accession>
<keyword evidence="2 5" id="KW-0808">Transferase</keyword>
<evidence type="ECO:0000256" key="1">
    <source>
        <dbReference type="ARBA" id="ARBA00022603"/>
    </source>
</evidence>
<dbReference type="PANTHER" id="PTHR43861:SF1">
    <property type="entry name" value="TRANS-ACONITATE 2-METHYLTRANSFERASE"/>
    <property type="match status" value="1"/>
</dbReference>